<evidence type="ECO:0000256" key="2">
    <source>
        <dbReference type="ARBA" id="ARBA00022785"/>
    </source>
</evidence>
<feature type="active site" description="Proton donor" evidence="5">
    <location>
        <position position="195"/>
    </location>
</feature>
<feature type="active site" description="Thioimide intermediate" evidence="5">
    <location>
        <position position="188"/>
    </location>
</feature>
<evidence type="ECO:0000313" key="6">
    <source>
        <dbReference type="EMBL" id="APR03341.1"/>
    </source>
</evidence>
<comment type="subcellular location">
    <subcellularLocation>
        <location evidence="5">Cytoplasm</location>
    </subcellularLocation>
</comment>
<dbReference type="InterPro" id="IPR016428">
    <property type="entry name" value="QueF_type2"/>
</dbReference>
<dbReference type="SUPFAM" id="SSF55620">
    <property type="entry name" value="Tetrahydrobiopterin biosynthesis enzymes-like"/>
    <property type="match status" value="1"/>
</dbReference>
<feature type="binding site" evidence="5">
    <location>
        <begin position="256"/>
        <end position="257"/>
    </location>
    <ligand>
        <name>NADPH</name>
        <dbReference type="ChEBI" id="CHEBI:57783"/>
    </ligand>
</feature>
<dbReference type="InterPro" id="IPR029139">
    <property type="entry name" value="QueF_N"/>
</dbReference>
<dbReference type="AlphaFoldDB" id="A0A1H5W1X4"/>
<evidence type="ECO:0000313" key="7">
    <source>
        <dbReference type="Proteomes" id="UP000185739"/>
    </source>
</evidence>
<gene>
    <name evidence="5" type="primary">queF</name>
    <name evidence="6" type="ORF">Tchl_0470</name>
</gene>
<keyword evidence="2 5" id="KW-0671">Queuosine biosynthesis</keyword>
<dbReference type="Pfam" id="PF14489">
    <property type="entry name" value="QueF"/>
    <property type="match status" value="1"/>
</dbReference>
<dbReference type="InterPro" id="IPR043133">
    <property type="entry name" value="GTP-CH-I_C/QueF"/>
</dbReference>
<feature type="binding site" evidence="5">
    <location>
        <begin position="91"/>
        <end position="92"/>
    </location>
    <ligand>
        <name>NADPH</name>
        <dbReference type="ChEBI" id="CHEBI:57783"/>
    </ligand>
</feature>
<name>A0A1H5W1X4_9RHOO</name>
<evidence type="ECO:0000256" key="4">
    <source>
        <dbReference type="ARBA" id="ARBA00023002"/>
    </source>
</evidence>
<dbReference type="PIRSF" id="PIRSF004750">
    <property type="entry name" value="Nitrile_oxidored_YqcD_prd"/>
    <property type="match status" value="1"/>
</dbReference>
<proteinExistence type="inferred from homology"/>
<dbReference type="NCBIfam" id="TIGR03138">
    <property type="entry name" value="QueF"/>
    <property type="match status" value="1"/>
</dbReference>
<dbReference type="EMBL" id="CP018839">
    <property type="protein sequence ID" value="APR03341.1"/>
    <property type="molecule type" value="Genomic_DNA"/>
</dbReference>
<feature type="binding site" evidence="5">
    <location>
        <begin position="227"/>
        <end position="228"/>
    </location>
    <ligand>
        <name>substrate</name>
    </ligand>
</feature>
<dbReference type="PANTHER" id="PTHR34354">
    <property type="entry name" value="NADPH-DEPENDENT 7-CYANO-7-DEAZAGUANINE REDUCTASE"/>
    <property type="match status" value="1"/>
</dbReference>
<protein>
    <recommendedName>
        <fullName evidence="5">NADPH-dependent 7-cyano-7-deazaguanine reductase</fullName>
        <ecNumber evidence="5">1.7.1.13</ecNumber>
    </recommendedName>
    <alternativeName>
        <fullName evidence="5">7-cyano-7-carbaguanine reductase</fullName>
    </alternativeName>
    <alternativeName>
        <fullName evidence="5">NADPH-dependent nitrile oxidoreductase</fullName>
    </alternativeName>
    <alternativeName>
        <fullName evidence="5">PreQ(0) reductase</fullName>
    </alternativeName>
</protein>
<keyword evidence="3 5" id="KW-0521">NADP</keyword>
<comment type="function">
    <text evidence="5">Catalyzes the NADPH-dependent reduction of 7-cyano-7-deazaguanine (preQ0) to 7-aminomethyl-7-deazaguanine (preQ1).</text>
</comment>
<dbReference type="HAMAP" id="MF_00817">
    <property type="entry name" value="QueF_type2"/>
    <property type="match status" value="1"/>
</dbReference>
<dbReference type="Gene3D" id="3.30.1130.10">
    <property type="match status" value="2"/>
</dbReference>
<dbReference type="PANTHER" id="PTHR34354:SF1">
    <property type="entry name" value="NADPH-DEPENDENT 7-CYANO-7-DEAZAGUANINE REDUCTASE"/>
    <property type="match status" value="1"/>
</dbReference>
<comment type="catalytic activity">
    <reaction evidence="5">
        <text>7-aminomethyl-7-carbaguanine + 2 NADP(+) = 7-cyano-7-carbaguanine + 2 NADPH + 3 H(+)</text>
        <dbReference type="Rhea" id="RHEA:13409"/>
        <dbReference type="ChEBI" id="CHEBI:15378"/>
        <dbReference type="ChEBI" id="CHEBI:45075"/>
        <dbReference type="ChEBI" id="CHEBI:57783"/>
        <dbReference type="ChEBI" id="CHEBI:58349"/>
        <dbReference type="ChEBI" id="CHEBI:58703"/>
        <dbReference type="EC" id="1.7.1.13"/>
    </reaction>
</comment>
<dbReference type="GO" id="GO:0008616">
    <property type="term" value="P:tRNA queuosine(34) biosynthetic process"/>
    <property type="evidence" value="ECO:0007669"/>
    <property type="project" value="UniProtKB-UniRule"/>
</dbReference>
<evidence type="ECO:0000256" key="3">
    <source>
        <dbReference type="ARBA" id="ARBA00022857"/>
    </source>
</evidence>
<keyword evidence="4 5" id="KW-0560">Oxidoreductase</keyword>
<comment type="pathway">
    <text evidence="5">tRNA modification; tRNA-queuosine biosynthesis.</text>
</comment>
<dbReference type="Pfam" id="PF14819">
    <property type="entry name" value="QueF_N"/>
    <property type="match status" value="1"/>
</dbReference>
<dbReference type="Proteomes" id="UP000185739">
    <property type="component" value="Chromosome"/>
</dbReference>
<dbReference type="GO" id="GO:0005737">
    <property type="term" value="C:cytoplasm"/>
    <property type="evidence" value="ECO:0007669"/>
    <property type="project" value="UniProtKB-SubCell"/>
</dbReference>
<keyword evidence="7" id="KW-1185">Reference proteome</keyword>
<dbReference type="OrthoDB" id="9789995at2"/>
<evidence type="ECO:0000256" key="1">
    <source>
        <dbReference type="ARBA" id="ARBA00022490"/>
    </source>
</evidence>
<keyword evidence="1 5" id="KW-0963">Cytoplasm</keyword>
<evidence type="ECO:0000256" key="5">
    <source>
        <dbReference type="HAMAP-Rule" id="MF_00817"/>
    </source>
</evidence>
<dbReference type="UniPathway" id="UPA00392"/>
<organism evidence="6 7">
    <name type="scientific">Thauera chlorobenzoica</name>
    <dbReference type="NCBI Taxonomy" id="96773"/>
    <lineage>
        <taxon>Bacteria</taxon>
        <taxon>Pseudomonadati</taxon>
        <taxon>Pseudomonadota</taxon>
        <taxon>Betaproteobacteria</taxon>
        <taxon>Rhodocyclales</taxon>
        <taxon>Zoogloeaceae</taxon>
        <taxon>Thauera</taxon>
    </lineage>
</organism>
<dbReference type="RefSeq" id="WP_075146975.1">
    <property type="nucleotide sequence ID" value="NZ_CP018839.1"/>
</dbReference>
<comment type="subunit">
    <text evidence="5">Homodimer.</text>
</comment>
<feature type="binding site" evidence="5">
    <location>
        <begin position="89"/>
        <end position="91"/>
    </location>
    <ligand>
        <name>substrate</name>
    </ligand>
</feature>
<dbReference type="GO" id="GO:0033739">
    <property type="term" value="F:preQ1 synthase activity"/>
    <property type="evidence" value="ECO:0007669"/>
    <property type="project" value="UniProtKB-UniRule"/>
</dbReference>
<dbReference type="InterPro" id="IPR029500">
    <property type="entry name" value="QueF"/>
</dbReference>
<dbReference type="KEGG" id="tcl:Tchl_0470"/>
<accession>A0A1H5W1X4</accession>
<dbReference type="InterPro" id="IPR050084">
    <property type="entry name" value="NADPH_dep_7-cyano-7-deazaG_red"/>
</dbReference>
<reference evidence="6 7" key="1">
    <citation type="submission" date="2016-12" db="EMBL/GenBank/DDBJ databases">
        <title>Complete genome sequence of Thauera chlorobenzoica, a Betaproteobacterium degrading haloaromatics anaerobically to CO2 and halides.</title>
        <authorList>
            <person name="Goris T."/>
            <person name="Mergelsberg M."/>
            <person name="Boll M."/>
        </authorList>
    </citation>
    <scope>NUCLEOTIDE SEQUENCE [LARGE SCALE GENOMIC DNA]</scope>
    <source>
        <strain evidence="6 7">3CB1</strain>
    </source>
</reference>
<sequence length="281" mass="31496">MSRPRSPRHGAETSLLGQAVAYRDTYAPELLFPIERQLKRDELGLRPAALPFVGEDLWNAYELSWLDARGKPVVALGEFRVPAASPRLVESKSLKLYLNSFNQQRFAATEDVRTRIVRDLSAAAGAEVGVAVTPLALRPQRASGYPQGVCLDGLEIDIDTYQPEPGFLRAAGAERSETLYSHLLKSNCLVTGQPDWGMVVVRYTGAAIDREGLLRYIVSFRAHNEFHEQCVERMFCDLLARCRPRELAVWARYTRRGGVDINPFRASHAGLRPDEAMEVRQ</sequence>
<dbReference type="EC" id="1.7.1.13" evidence="5"/>
<dbReference type="STRING" id="96773.Tchl_0470"/>
<comment type="similarity">
    <text evidence="5">Belongs to the GTP cyclohydrolase I family. QueF type 2 subfamily.</text>
</comment>